<dbReference type="Proteomes" id="UP001497497">
    <property type="component" value="Unassembled WGS sequence"/>
</dbReference>
<dbReference type="AlphaFoldDB" id="A0AAV2I1G7"/>
<evidence type="ECO:0000256" key="1">
    <source>
        <dbReference type="SAM" id="MobiDB-lite"/>
    </source>
</evidence>
<reference evidence="2 3" key="1">
    <citation type="submission" date="2024-04" db="EMBL/GenBank/DDBJ databases">
        <authorList>
            <consortium name="Genoscope - CEA"/>
            <person name="William W."/>
        </authorList>
    </citation>
    <scope>NUCLEOTIDE SEQUENCE [LARGE SCALE GENOMIC DNA]</scope>
</reference>
<feature type="region of interest" description="Disordered" evidence="1">
    <location>
        <begin position="1"/>
        <end position="82"/>
    </location>
</feature>
<organism evidence="2 3">
    <name type="scientific">Lymnaea stagnalis</name>
    <name type="common">Great pond snail</name>
    <name type="synonym">Helix stagnalis</name>
    <dbReference type="NCBI Taxonomy" id="6523"/>
    <lineage>
        <taxon>Eukaryota</taxon>
        <taxon>Metazoa</taxon>
        <taxon>Spiralia</taxon>
        <taxon>Lophotrochozoa</taxon>
        <taxon>Mollusca</taxon>
        <taxon>Gastropoda</taxon>
        <taxon>Heterobranchia</taxon>
        <taxon>Euthyneura</taxon>
        <taxon>Panpulmonata</taxon>
        <taxon>Hygrophila</taxon>
        <taxon>Lymnaeoidea</taxon>
        <taxon>Lymnaeidae</taxon>
        <taxon>Lymnaea</taxon>
    </lineage>
</organism>
<dbReference type="EMBL" id="CAXITT010000327">
    <property type="protein sequence ID" value="CAL1539133.1"/>
    <property type="molecule type" value="Genomic_DNA"/>
</dbReference>
<sequence>PAFNQAQHDQPAFNQPQQDVPAFNRAHHDWPAEESTQSPEGSSTDRSDVANMAKTPDTTMVTSFSTTRTQEESETTALDGVGSSFDDVPGCFITLNHVLYEFDKTSVI</sequence>
<name>A0AAV2I1G7_LYMST</name>
<evidence type="ECO:0000313" key="2">
    <source>
        <dbReference type="EMBL" id="CAL1539133.1"/>
    </source>
</evidence>
<gene>
    <name evidence="2" type="ORF">GSLYS_00012954001</name>
</gene>
<feature type="non-terminal residue" evidence="2">
    <location>
        <position position="108"/>
    </location>
</feature>
<evidence type="ECO:0000313" key="3">
    <source>
        <dbReference type="Proteomes" id="UP001497497"/>
    </source>
</evidence>
<keyword evidence="3" id="KW-1185">Reference proteome</keyword>
<protein>
    <submittedName>
        <fullName evidence="2">Uncharacterized protein</fullName>
    </submittedName>
</protein>
<feature type="compositionally biased region" description="Polar residues" evidence="1">
    <location>
        <begin position="1"/>
        <end position="18"/>
    </location>
</feature>
<comment type="caution">
    <text evidence="2">The sequence shown here is derived from an EMBL/GenBank/DDBJ whole genome shotgun (WGS) entry which is preliminary data.</text>
</comment>
<accession>A0AAV2I1G7</accession>
<proteinExistence type="predicted"/>
<feature type="non-terminal residue" evidence="2">
    <location>
        <position position="1"/>
    </location>
</feature>
<feature type="compositionally biased region" description="Low complexity" evidence="1">
    <location>
        <begin position="55"/>
        <end position="68"/>
    </location>
</feature>